<sequence length="106" mass="10880">MRNAVLIFLLAVALTGGHLMAGEALTGHISDAKCGAAHVDHSAKSIGCVTGCVNGGEKPVFVTGDKKVLQIANADKVMAHLGHKVEVTGKVMDGTLTIKSVKHLAP</sequence>
<name>A0AA35R564_GEOBA</name>
<protein>
    <recommendedName>
        <fullName evidence="4">DUF5666 domain-containing protein</fullName>
    </recommendedName>
</protein>
<comment type="caution">
    <text evidence="2">The sequence shown here is derived from an EMBL/GenBank/DDBJ whole genome shotgun (WGS) entry which is preliminary data.</text>
</comment>
<accession>A0AA35R564</accession>
<keyword evidence="3" id="KW-1185">Reference proteome</keyword>
<proteinExistence type="predicted"/>
<dbReference type="Proteomes" id="UP001174909">
    <property type="component" value="Unassembled WGS sequence"/>
</dbReference>
<organism evidence="2 3">
    <name type="scientific">Geodia barretti</name>
    <name type="common">Barrett's horny sponge</name>
    <dbReference type="NCBI Taxonomy" id="519541"/>
    <lineage>
        <taxon>Eukaryota</taxon>
        <taxon>Metazoa</taxon>
        <taxon>Porifera</taxon>
        <taxon>Demospongiae</taxon>
        <taxon>Heteroscleromorpha</taxon>
        <taxon>Tetractinellida</taxon>
        <taxon>Astrophorina</taxon>
        <taxon>Geodiidae</taxon>
        <taxon>Geodia</taxon>
    </lineage>
</organism>
<reference evidence="2" key="1">
    <citation type="submission" date="2023-03" db="EMBL/GenBank/DDBJ databases">
        <authorList>
            <person name="Steffen K."/>
            <person name="Cardenas P."/>
        </authorList>
    </citation>
    <scope>NUCLEOTIDE SEQUENCE</scope>
</reference>
<keyword evidence="1" id="KW-0732">Signal</keyword>
<dbReference type="AlphaFoldDB" id="A0AA35R564"/>
<evidence type="ECO:0000313" key="2">
    <source>
        <dbReference type="EMBL" id="CAI8002673.1"/>
    </source>
</evidence>
<feature type="signal peptide" evidence="1">
    <location>
        <begin position="1"/>
        <end position="17"/>
    </location>
</feature>
<dbReference type="EMBL" id="CASHTH010000491">
    <property type="protein sequence ID" value="CAI8002673.1"/>
    <property type="molecule type" value="Genomic_DNA"/>
</dbReference>
<gene>
    <name evidence="2" type="ORF">GBAR_LOCUS3449</name>
</gene>
<feature type="chain" id="PRO_5041362510" description="DUF5666 domain-containing protein" evidence="1">
    <location>
        <begin position="18"/>
        <end position="106"/>
    </location>
</feature>
<evidence type="ECO:0000256" key="1">
    <source>
        <dbReference type="SAM" id="SignalP"/>
    </source>
</evidence>
<evidence type="ECO:0008006" key="4">
    <source>
        <dbReference type="Google" id="ProtNLM"/>
    </source>
</evidence>
<evidence type="ECO:0000313" key="3">
    <source>
        <dbReference type="Proteomes" id="UP001174909"/>
    </source>
</evidence>